<evidence type="ECO:0000313" key="2">
    <source>
        <dbReference type="Proteomes" id="UP001567537"/>
    </source>
</evidence>
<reference evidence="1 2" key="1">
    <citation type="journal article" date="2021" name="Res Sq">
        <title>Streptomyces Pimoensis sp. nov., Isolated From the Taklimakan Desert in Xinjiang, China.</title>
        <authorList>
            <person name="Zhang P."/>
            <person name="Luo X."/>
            <person name="Luo X."/>
            <person name="Liu Z."/>
            <person name="Xia Z."/>
            <person name="Wan C."/>
            <person name="zhang L."/>
        </authorList>
    </citation>
    <scope>NUCLEOTIDE SEQUENCE [LARGE SCALE GENOMIC DNA]</scope>
    <source>
        <strain evidence="1 2">TRM75549</strain>
    </source>
</reference>
<accession>A0ABV4J7W6</accession>
<protein>
    <submittedName>
        <fullName evidence="1">Uncharacterized protein</fullName>
    </submittedName>
</protein>
<evidence type="ECO:0000313" key="1">
    <source>
        <dbReference type="EMBL" id="MEZ3183036.1"/>
    </source>
</evidence>
<organism evidence="1 2">
    <name type="scientific">Streptomyces pimonensis</name>
    <dbReference type="NCBI Taxonomy" id="2860288"/>
    <lineage>
        <taxon>Bacteria</taxon>
        <taxon>Bacillati</taxon>
        <taxon>Actinomycetota</taxon>
        <taxon>Actinomycetes</taxon>
        <taxon>Kitasatosporales</taxon>
        <taxon>Streptomycetaceae</taxon>
        <taxon>Streptomyces</taxon>
    </lineage>
</organism>
<proteinExistence type="predicted"/>
<gene>
    <name evidence="1" type="ORF">KYY02_31565</name>
</gene>
<sequence>MALERAGRRARHLLLGSLAAFFFRFHRPGAAGMLDTPCPRRVRPTA</sequence>
<comment type="caution">
    <text evidence="1">The sequence shown here is derived from an EMBL/GenBank/DDBJ whole genome shotgun (WGS) entry which is preliminary data.</text>
</comment>
<dbReference type="RefSeq" id="WP_371244344.1">
    <property type="nucleotide sequence ID" value="NZ_JAHWZY010000062.1"/>
</dbReference>
<dbReference type="Proteomes" id="UP001567537">
    <property type="component" value="Unassembled WGS sequence"/>
</dbReference>
<keyword evidence="2" id="KW-1185">Reference proteome</keyword>
<dbReference type="EMBL" id="JAHWZY010000062">
    <property type="protein sequence ID" value="MEZ3183036.1"/>
    <property type="molecule type" value="Genomic_DNA"/>
</dbReference>
<name>A0ABV4J7W6_9ACTN</name>